<dbReference type="InterPro" id="IPR049049">
    <property type="entry name" value="Beta-AFase-like_GH127_C"/>
</dbReference>
<gene>
    <name evidence="4" type="ORF">DSL72_007617</name>
</gene>
<feature type="domain" description="Non-reducing end beta-L-arabinofuranosidase-like GH127 catalytic" evidence="1">
    <location>
        <begin position="1"/>
        <end position="55"/>
    </location>
</feature>
<name>A0A8A3PI93_9HELO</name>
<proteinExistence type="predicted"/>
<dbReference type="OrthoDB" id="654211at2759"/>
<dbReference type="InterPro" id="IPR049046">
    <property type="entry name" value="Beta-AFase-like_GH127_middle"/>
</dbReference>
<evidence type="ECO:0000259" key="3">
    <source>
        <dbReference type="Pfam" id="PF20737"/>
    </source>
</evidence>
<dbReference type="Pfam" id="PF20736">
    <property type="entry name" value="Glyco_hydro127M"/>
    <property type="match status" value="1"/>
</dbReference>
<evidence type="ECO:0000259" key="2">
    <source>
        <dbReference type="Pfam" id="PF20736"/>
    </source>
</evidence>
<evidence type="ECO:0000313" key="4">
    <source>
        <dbReference type="EMBL" id="QSZ34759.1"/>
    </source>
</evidence>
<evidence type="ECO:0008006" key="6">
    <source>
        <dbReference type="Google" id="ProtNLM"/>
    </source>
</evidence>
<dbReference type="Pfam" id="PF07944">
    <property type="entry name" value="Beta-AFase-like_GH127_cat"/>
    <property type="match status" value="1"/>
</dbReference>
<dbReference type="InterPro" id="IPR012878">
    <property type="entry name" value="Beta-AFase-like_GH127_cat"/>
</dbReference>
<organism evidence="4 5">
    <name type="scientific">Monilinia vaccinii-corymbosi</name>
    <dbReference type="NCBI Taxonomy" id="61207"/>
    <lineage>
        <taxon>Eukaryota</taxon>
        <taxon>Fungi</taxon>
        <taxon>Dikarya</taxon>
        <taxon>Ascomycota</taxon>
        <taxon>Pezizomycotina</taxon>
        <taxon>Leotiomycetes</taxon>
        <taxon>Helotiales</taxon>
        <taxon>Sclerotiniaceae</taxon>
        <taxon>Monilinia</taxon>
    </lineage>
</organism>
<dbReference type="InterPro" id="IPR049174">
    <property type="entry name" value="Beta-AFase-like"/>
</dbReference>
<reference evidence="4" key="1">
    <citation type="submission" date="2020-10" db="EMBL/GenBank/DDBJ databases">
        <title>Genome Sequence of Monilinia vaccinii-corymbosi Sheds Light on Mummy Berry Disease Infection of Blueberry and Mating Type.</title>
        <authorList>
            <person name="Yow A.G."/>
            <person name="Zhang Y."/>
            <person name="Bansal K."/>
            <person name="Eacker S.M."/>
            <person name="Sullivan S."/>
            <person name="Liachko I."/>
            <person name="Cubeta M.A."/>
            <person name="Rollins J.A."/>
            <person name="Ashrafi H."/>
        </authorList>
    </citation>
    <scope>NUCLEOTIDE SEQUENCE</scope>
    <source>
        <strain evidence="4">RL-1</strain>
    </source>
</reference>
<accession>A0A8A3PI93</accession>
<dbReference type="Pfam" id="PF20737">
    <property type="entry name" value="Glyco_hydro127C"/>
    <property type="match status" value="1"/>
</dbReference>
<evidence type="ECO:0000259" key="1">
    <source>
        <dbReference type="Pfam" id="PF07944"/>
    </source>
</evidence>
<dbReference type="PANTHER" id="PTHR43465:SF2">
    <property type="entry name" value="DUF1680 DOMAIN PROTEIN (AFU_ORTHOLOGUE AFUA_1G08910)"/>
    <property type="match status" value="1"/>
</dbReference>
<dbReference type="Proteomes" id="UP000672032">
    <property type="component" value="Chromosome 5"/>
</dbReference>
<sequence>MELCFYNAVSTGMSSNGRQFTYVNQLASSDTDLSQRAKWFTCACCPPNVTRLLGYIGGYLWTSSKDEKKNAVEVNVHMYTSAKLKIQMGENAMVLEQKTNWPWDGNIQFCLENPQEISTTIRIRIPGWARDWTLFPDLEEHGSKLSKGYLTIPPDYLRAHSTFQLNIPLKPRYILPHPYTNQNIVALARGPIVYCVEDYDNPWVNDHFKNLAFSTMGEIKEEDADMDNEPYKKLTALGAATSFGFPEQARPDLANNLEDFSEIDIKELHFVPYALRDNRGGKGHMRVGLRRRMN</sequence>
<dbReference type="EMBL" id="CP063409">
    <property type="protein sequence ID" value="QSZ34759.1"/>
    <property type="molecule type" value="Genomic_DNA"/>
</dbReference>
<protein>
    <recommendedName>
        <fullName evidence="6">Glycoside hydrolase family 127 protein</fullName>
    </recommendedName>
</protein>
<dbReference type="AlphaFoldDB" id="A0A8A3PI93"/>
<feature type="domain" description="Non-reducing end beta-L-arabinofuranosidase-like GH127 C-terminal" evidence="3">
    <location>
        <begin position="180"/>
        <end position="287"/>
    </location>
</feature>
<evidence type="ECO:0000313" key="5">
    <source>
        <dbReference type="Proteomes" id="UP000672032"/>
    </source>
</evidence>
<dbReference type="PANTHER" id="PTHR43465">
    <property type="entry name" value="DUF1680 DOMAIN PROTEIN (AFU_ORTHOLOGUE AFUA_1G08910)"/>
    <property type="match status" value="1"/>
</dbReference>
<feature type="domain" description="Non-reducing end beta-L-arabinofuranosidase-like GH127 middle" evidence="2">
    <location>
        <begin position="74"/>
        <end position="152"/>
    </location>
</feature>
<keyword evidence="5" id="KW-1185">Reference proteome</keyword>